<keyword evidence="8" id="KW-1185">Reference proteome</keyword>
<gene>
    <name evidence="7" type="ORF">GH808_14155</name>
</gene>
<protein>
    <submittedName>
        <fullName evidence="7">LysR family transcriptional regulator</fullName>
    </submittedName>
</protein>
<evidence type="ECO:0000256" key="2">
    <source>
        <dbReference type="ARBA" id="ARBA00023015"/>
    </source>
</evidence>
<evidence type="ECO:0000256" key="4">
    <source>
        <dbReference type="ARBA" id="ARBA00023163"/>
    </source>
</evidence>
<dbReference type="Gene3D" id="1.10.10.10">
    <property type="entry name" value="Winged helix-like DNA-binding domain superfamily/Winged helix DNA-binding domain"/>
    <property type="match status" value="1"/>
</dbReference>
<dbReference type="SUPFAM" id="SSF46785">
    <property type="entry name" value="Winged helix' DNA-binding domain"/>
    <property type="match status" value="1"/>
</dbReference>
<dbReference type="PRINTS" id="PR00039">
    <property type="entry name" value="HTHLYSR"/>
</dbReference>
<name>A0ABR6WYI7_9FIRM</name>
<dbReference type="Gene3D" id="3.40.190.290">
    <property type="match status" value="1"/>
</dbReference>
<dbReference type="InterPro" id="IPR036390">
    <property type="entry name" value="WH_DNA-bd_sf"/>
</dbReference>
<evidence type="ECO:0000313" key="8">
    <source>
        <dbReference type="Proteomes" id="UP000603234"/>
    </source>
</evidence>
<evidence type="ECO:0000256" key="1">
    <source>
        <dbReference type="ARBA" id="ARBA00009437"/>
    </source>
</evidence>
<dbReference type="RefSeq" id="WP_186843444.1">
    <property type="nucleotide sequence ID" value="NZ_WJBC01000035.1"/>
</dbReference>
<keyword evidence="3" id="KW-0238">DNA-binding</keyword>
<comment type="caution">
    <text evidence="7">The sequence shown here is derived from an EMBL/GenBank/DDBJ whole genome shotgun (WGS) entry which is preliminary data.</text>
</comment>
<dbReference type="EMBL" id="WJBC01000035">
    <property type="protein sequence ID" value="MBC3805556.1"/>
    <property type="molecule type" value="Genomic_DNA"/>
</dbReference>
<dbReference type="PANTHER" id="PTHR30419">
    <property type="entry name" value="HTH-TYPE TRANSCRIPTIONAL REGULATOR YBHD"/>
    <property type="match status" value="1"/>
</dbReference>
<evidence type="ECO:0000256" key="3">
    <source>
        <dbReference type="ARBA" id="ARBA00023125"/>
    </source>
</evidence>
<dbReference type="InterPro" id="IPR005119">
    <property type="entry name" value="LysR_subst-bd"/>
</dbReference>
<dbReference type="PANTHER" id="PTHR30419:SF28">
    <property type="entry name" value="HTH-TYPE TRANSCRIPTIONAL REGULATOR BSDA"/>
    <property type="match status" value="1"/>
</dbReference>
<reference evidence="7 8" key="1">
    <citation type="journal article" date="2020" name="mSystems">
        <title>Defining Genomic and Predicted Metabolic Features of the Acetobacterium Genus.</title>
        <authorList>
            <person name="Ross D.E."/>
            <person name="Marshall C.W."/>
            <person name="Gulliver D."/>
            <person name="May H.D."/>
            <person name="Norman R.S."/>
        </authorList>
    </citation>
    <scope>NUCLEOTIDE SEQUENCE [LARGE SCALE GENOMIC DNA]</scope>
    <source>
        <strain evidence="7 8">DSM 8238</strain>
    </source>
</reference>
<dbReference type="Proteomes" id="UP000603234">
    <property type="component" value="Unassembled WGS sequence"/>
</dbReference>
<feature type="domain" description="HTH lysR-type" evidence="6">
    <location>
        <begin position="1"/>
        <end position="58"/>
    </location>
</feature>
<dbReference type="InterPro" id="IPR050950">
    <property type="entry name" value="HTH-type_LysR_regulators"/>
</dbReference>
<dbReference type="InterPro" id="IPR000847">
    <property type="entry name" value="LysR_HTH_N"/>
</dbReference>
<keyword evidence="5" id="KW-0175">Coiled coil</keyword>
<comment type="similarity">
    <text evidence="1">Belongs to the LysR transcriptional regulatory family.</text>
</comment>
<evidence type="ECO:0000256" key="5">
    <source>
        <dbReference type="SAM" id="Coils"/>
    </source>
</evidence>
<keyword evidence="4" id="KW-0804">Transcription</keyword>
<dbReference type="Pfam" id="PF00126">
    <property type="entry name" value="HTH_1"/>
    <property type="match status" value="1"/>
</dbReference>
<proteinExistence type="inferred from homology"/>
<organism evidence="7 8">
    <name type="scientific">Acetobacterium fimetarium</name>
    <dbReference type="NCBI Taxonomy" id="52691"/>
    <lineage>
        <taxon>Bacteria</taxon>
        <taxon>Bacillati</taxon>
        <taxon>Bacillota</taxon>
        <taxon>Clostridia</taxon>
        <taxon>Eubacteriales</taxon>
        <taxon>Eubacteriaceae</taxon>
        <taxon>Acetobacterium</taxon>
    </lineage>
</organism>
<dbReference type="PROSITE" id="PS50931">
    <property type="entry name" value="HTH_LYSR"/>
    <property type="match status" value="1"/>
</dbReference>
<dbReference type="SUPFAM" id="SSF53850">
    <property type="entry name" value="Periplasmic binding protein-like II"/>
    <property type="match status" value="1"/>
</dbReference>
<dbReference type="InterPro" id="IPR036388">
    <property type="entry name" value="WH-like_DNA-bd_sf"/>
</dbReference>
<evidence type="ECO:0000313" key="7">
    <source>
        <dbReference type="EMBL" id="MBC3805556.1"/>
    </source>
</evidence>
<dbReference type="CDD" id="cd05466">
    <property type="entry name" value="PBP2_LTTR_substrate"/>
    <property type="match status" value="1"/>
</dbReference>
<accession>A0ABR6WYI7</accession>
<keyword evidence="2" id="KW-0805">Transcription regulation</keyword>
<dbReference type="Pfam" id="PF03466">
    <property type="entry name" value="LysR_substrate"/>
    <property type="match status" value="1"/>
</dbReference>
<feature type="coiled-coil region" evidence="5">
    <location>
        <begin position="22"/>
        <end position="81"/>
    </location>
</feature>
<sequence length="299" mass="34974">MNERNLLCFITVYRLGNIHRAAEELYLSAQAVSKIINRLEQELGEPLFIRTRDGLCPTPFADQLKERADIILDQYVKIREDFLDCSEHKVVVLRIASTYAVLKYLTLDFLKGFYDKYPNVRLNFVEYPEYPIYEMLKKGRLDLAFLPDPIDVSRFELRFCFCHKYCAVMHENHPLAKKKVLEFKDLNNIPLALKGREYAFFPANISRFAKGGLIPEIRIETSDDSLIVEAAKKDWCVGITADYLAREYADDHTAIRPFSDETFVRNIFLVWRKEQKLTRSAECFIGYTKEWVENGINKK</sequence>
<evidence type="ECO:0000259" key="6">
    <source>
        <dbReference type="PROSITE" id="PS50931"/>
    </source>
</evidence>